<dbReference type="EMBL" id="BEXA01000008">
    <property type="protein sequence ID" value="GAY74248.1"/>
    <property type="molecule type" value="Genomic_DNA"/>
</dbReference>
<keyword evidence="2" id="KW-1185">Reference proteome</keyword>
<evidence type="ECO:0000313" key="1">
    <source>
        <dbReference type="EMBL" id="GAY74248.1"/>
    </source>
</evidence>
<dbReference type="Proteomes" id="UP000286974">
    <property type="component" value="Unassembled WGS sequence"/>
</dbReference>
<organism evidence="1 2">
    <name type="scientific">Lentilactobacillus kosonis</name>
    <dbReference type="NCBI Taxonomy" id="2810561"/>
    <lineage>
        <taxon>Bacteria</taxon>
        <taxon>Bacillati</taxon>
        <taxon>Bacillota</taxon>
        <taxon>Bacilli</taxon>
        <taxon>Lactobacillales</taxon>
        <taxon>Lactobacillaceae</taxon>
        <taxon>Lentilactobacillus</taxon>
    </lineage>
</organism>
<comment type="caution">
    <text evidence="1">The sequence shown here is derived from an EMBL/GenBank/DDBJ whole genome shotgun (WGS) entry which is preliminary data.</text>
</comment>
<evidence type="ECO:0000313" key="2">
    <source>
        <dbReference type="Proteomes" id="UP000286974"/>
    </source>
</evidence>
<accession>A0A401FPP7</accession>
<dbReference type="OrthoDB" id="9967043at2"/>
<gene>
    <name evidence="1" type="ORF">NBRC111893_2394</name>
</gene>
<reference evidence="1 2" key="1">
    <citation type="submission" date="2017-11" db="EMBL/GenBank/DDBJ databases">
        <title>Draft Genome Sequence of Lactobacillus curieae NBRC 111893 isolated from Koso, a Japanese sugar-Vegetable Fermented Beverage.</title>
        <authorList>
            <person name="Chiou T.Y."/>
            <person name="Oshima K."/>
            <person name="Suda W."/>
            <person name="Hattori M."/>
            <person name="Takahashi T."/>
        </authorList>
    </citation>
    <scope>NUCLEOTIDE SEQUENCE [LARGE SCALE GENOMIC DNA]</scope>
    <source>
        <strain evidence="1 2">NBRC111893</strain>
    </source>
</reference>
<sequence>MDKPNKEELDVDEQLAQVKARLKKLIFTDGQYLDEDAHEQSSIVISGKRYSNITIIDQDREPIAIITPDEIIALHGYGVLFDVGEDENTNNN</sequence>
<dbReference type="AlphaFoldDB" id="A0A401FPP7"/>
<name>A0A401FPP7_9LACO</name>
<protein>
    <submittedName>
        <fullName evidence="1">Uncharacterized protein</fullName>
    </submittedName>
</protein>
<proteinExistence type="predicted"/>
<dbReference type="RefSeq" id="WP_125008922.1">
    <property type="nucleotide sequence ID" value="NZ_BEXA01000008.1"/>
</dbReference>